<dbReference type="WBParaSite" id="MhA1_Contig1945.frz3.gene6">
    <property type="protein sequence ID" value="MhA1_Contig1945.frz3.gene6"/>
    <property type="gene ID" value="MhA1_Contig1945.frz3.gene6"/>
</dbReference>
<evidence type="ECO:0000313" key="2">
    <source>
        <dbReference type="WBParaSite" id="MhA1_Contig1945.frz3.gene6"/>
    </source>
</evidence>
<protein>
    <submittedName>
        <fullName evidence="2">Zf-U1 domain-containing protein</fullName>
    </submittedName>
</protein>
<evidence type="ECO:0000313" key="1">
    <source>
        <dbReference type="Proteomes" id="UP000095281"/>
    </source>
</evidence>
<accession>A0A1I8BCT7</accession>
<reference evidence="2" key="1">
    <citation type="submission" date="2016-11" db="UniProtKB">
        <authorList>
            <consortium name="WormBaseParasite"/>
        </authorList>
    </citation>
    <scope>IDENTIFICATION</scope>
</reference>
<dbReference type="Proteomes" id="UP000095281">
    <property type="component" value="Unplaced"/>
</dbReference>
<organism evidence="1 2">
    <name type="scientific">Meloidogyne hapla</name>
    <name type="common">Root-knot nematode worm</name>
    <dbReference type="NCBI Taxonomy" id="6305"/>
    <lineage>
        <taxon>Eukaryota</taxon>
        <taxon>Metazoa</taxon>
        <taxon>Ecdysozoa</taxon>
        <taxon>Nematoda</taxon>
        <taxon>Chromadorea</taxon>
        <taxon>Rhabditida</taxon>
        <taxon>Tylenchina</taxon>
        <taxon>Tylenchomorpha</taxon>
        <taxon>Tylenchoidea</taxon>
        <taxon>Meloidogynidae</taxon>
        <taxon>Meloidogyninae</taxon>
        <taxon>Meloidogyne</taxon>
    </lineage>
</organism>
<name>A0A1I8BCT7_MELHA</name>
<dbReference type="AlphaFoldDB" id="A0A1I8BCT7"/>
<proteinExistence type="predicted"/>
<sequence length="78" mass="8924">MNFYVCEICRPTGKSFVYDPSKEDILLNHFEKLEHKIAVERYHQGLSQPKELNLFPGGFILEGSSDQHSPLTSKGKNE</sequence>
<keyword evidence="1" id="KW-1185">Reference proteome</keyword>